<dbReference type="GO" id="GO:0006313">
    <property type="term" value="P:DNA transposition"/>
    <property type="evidence" value="ECO:0007669"/>
    <property type="project" value="InterPro"/>
</dbReference>
<dbReference type="GO" id="GO:0004803">
    <property type="term" value="F:transposase activity"/>
    <property type="evidence" value="ECO:0007669"/>
    <property type="project" value="InterPro"/>
</dbReference>
<evidence type="ECO:0000313" key="1">
    <source>
        <dbReference type="EMBL" id="KAA2285229.1"/>
    </source>
</evidence>
<reference evidence="1 2" key="2">
    <citation type="submission" date="2019-09" db="EMBL/GenBank/DDBJ databases">
        <authorList>
            <person name="Mazur A."/>
        </authorList>
    </citation>
    <scope>NUCLEOTIDE SEQUENCE [LARGE SCALE GENOMIC DNA]</scope>
    <source>
        <strain evidence="1 2">3729k</strain>
    </source>
</reference>
<dbReference type="EMBL" id="VUOD01000003">
    <property type="protein sequence ID" value="KAA2285229.1"/>
    <property type="molecule type" value="Genomic_DNA"/>
</dbReference>
<keyword evidence="2" id="KW-1185">Reference proteome</keyword>
<accession>A0A5B2ZB04</accession>
<dbReference type="AlphaFoldDB" id="A0A5B2ZB04"/>
<gene>
    <name evidence="1" type="ORF">F0415_04735</name>
</gene>
<reference evidence="1 2" key="1">
    <citation type="submission" date="2019-09" db="EMBL/GenBank/DDBJ databases">
        <title>Arenimonas chukotkensis sp. nov., a bacterium isolated from Chukotka hot spring, Arctic region, Russia.</title>
        <authorList>
            <person name="Zayulina K.S."/>
            <person name="Prokofeva M.I."/>
            <person name="Elcheninov A.G."/>
            <person name="Novikov A."/>
            <person name="Kochetkova T.V."/>
            <person name="Kublanov I.V."/>
        </authorList>
    </citation>
    <scope>NUCLEOTIDE SEQUENCE [LARGE SCALE GENOMIC DNA]</scope>
    <source>
        <strain evidence="1 2">3729k</strain>
    </source>
</reference>
<proteinExistence type="predicted"/>
<comment type="caution">
    <text evidence="1">The sequence shown here is derived from an EMBL/GenBank/DDBJ whole genome shotgun (WGS) entry which is preliminary data.</text>
</comment>
<protein>
    <submittedName>
        <fullName evidence="1">Transposase</fullName>
    </submittedName>
</protein>
<dbReference type="Gene3D" id="3.30.70.1290">
    <property type="entry name" value="Transposase IS200-like"/>
    <property type="match status" value="1"/>
</dbReference>
<organism evidence="1 2">
    <name type="scientific">Arenimonas fontis</name>
    <dbReference type="NCBI Taxonomy" id="2608255"/>
    <lineage>
        <taxon>Bacteria</taxon>
        <taxon>Pseudomonadati</taxon>
        <taxon>Pseudomonadota</taxon>
        <taxon>Gammaproteobacteria</taxon>
        <taxon>Lysobacterales</taxon>
        <taxon>Lysobacteraceae</taxon>
        <taxon>Arenimonas</taxon>
    </lineage>
</organism>
<dbReference type="InterPro" id="IPR036515">
    <property type="entry name" value="Transposase_17_sf"/>
</dbReference>
<evidence type="ECO:0000313" key="2">
    <source>
        <dbReference type="Proteomes" id="UP000322165"/>
    </source>
</evidence>
<dbReference type="SUPFAM" id="SSF143422">
    <property type="entry name" value="Transposase IS200-like"/>
    <property type="match status" value="1"/>
</dbReference>
<name>A0A5B2ZB04_9GAMM</name>
<sequence length="164" mass="19045">MNRPLRLHASLADLRRQRLEQRSRPGRPYLLELDTLYRRSVFDDAEAARAVCRVVGTGWLWRDSRLLAWVLLPAGWQALLVLGERDSLRTLVGRFKALSSRAVEGHHRINGWLWGRGFRDRMLPATARLEDEAERLLHLPCAQRLVARPGDWPWWNSQWLPAPG</sequence>
<dbReference type="Proteomes" id="UP000322165">
    <property type="component" value="Unassembled WGS sequence"/>
</dbReference>
<dbReference type="RefSeq" id="WP_149860053.1">
    <property type="nucleotide sequence ID" value="NZ_VUOD01000003.1"/>
</dbReference>
<dbReference type="GO" id="GO:0003677">
    <property type="term" value="F:DNA binding"/>
    <property type="evidence" value="ECO:0007669"/>
    <property type="project" value="InterPro"/>
</dbReference>